<dbReference type="GO" id="GO:0005840">
    <property type="term" value="C:ribosome"/>
    <property type="evidence" value="ECO:0007669"/>
    <property type="project" value="UniProtKB-KW"/>
</dbReference>
<dbReference type="InterPro" id="IPR009030">
    <property type="entry name" value="Growth_fac_rcpt_cys_sf"/>
</dbReference>
<reference evidence="12" key="1">
    <citation type="submission" date="2023-08" db="EMBL/GenBank/DDBJ databases">
        <title>Chromosome-level Genome Assembly of mud carp (Cirrhinus molitorella).</title>
        <authorList>
            <person name="Liu H."/>
        </authorList>
    </citation>
    <scope>NUCLEOTIDE SEQUENCE</scope>
    <source>
        <strain evidence="12">Prfri</strain>
        <tissue evidence="12">Muscle</tissue>
    </source>
</reference>
<keyword evidence="3" id="KW-0809">Transit peptide</keyword>
<feature type="chain" id="PRO_5041742027" description="Large ribosomal subunit protein bL35m" evidence="10">
    <location>
        <begin position="22"/>
        <end position="490"/>
    </location>
</feature>
<evidence type="ECO:0000256" key="8">
    <source>
        <dbReference type="ARBA" id="ARBA00035418"/>
    </source>
</evidence>
<evidence type="ECO:0000256" key="4">
    <source>
        <dbReference type="ARBA" id="ARBA00022980"/>
    </source>
</evidence>
<dbReference type="EMBL" id="JAUYZG010000019">
    <property type="protein sequence ID" value="KAK2878603.1"/>
    <property type="molecule type" value="Genomic_DNA"/>
</dbReference>
<feature type="signal peptide" evidence="10">
    <location>
        <begin position="1"/>
        <end position="21"/>
    </location>
</feature>
<dbReference type="Pfam" id="PF07699">
    <property type="entry name" value="Ephrin_rec_like"/>
    <property type="match status" value="1"/>
</dbReference>
<dbReference type="InterPro" id="IPR011641">
    <property type="entry name" value="Tyr-kin_ephrin_A/B_rcpt-like"/>
</dbReference>
<dbReference type="Gene3D" id="2.10.50.10">
    <property type="entry name" value="Tumor Necrosis Factor Receptor, subunit A, domain 2"/>
    <property type="match status" value="2"/>
</dbReference>
<dbReference type="SMART" id="SM01411">
    <property type="entry name" value="Ephrin_rec_like"/>
    <property type="match status" value="3"/>
</dbReference>
<evidence type="ECO:0000313" key="13">
    <source>
        <dbReference type="Proteomes" id="UP001187343"/>
    </source>
</evidence>
<evidence type="ECO:0000259" key="11">
    <source>
        <dbReference type="Pfam" id="PF07699"/>
    </source>
</evidence>
<dbReference type="GO" id="GO:0005739">
    <property type="term" value="C:mitochondrion"/>
    <property type="evidence" value="ECO:0007669"/>
    <property type="project" value="UniProtKB-SubCell"/>
</dbReference>
<dbReference type="GO" id="GO:0006412">
    <property type="term" value="P:translation"/>
    <property type="evidence" value="ECO:0007669"/>
    <property type="project" value="InterPro"/>
</dbReference>
<evidence type="ECO:0000256" key="10">
    <source>
        <dbReference type="SAM" id="SignalP"/>
    </source>
</evidence>
<protein>
    <recommendedName>
        <fullName evidence="7">Large ribosomal subunit protein bL35m</fullName>
    </recommendedName>
    <alternativeName>
        <fullName evidence="8">39S ribosomal protein L35, mitochondrial</fullName>
    </alternativeName>
</protein>
<comment type="caution">
    <text evidence="12">The sequence shown here is derived from an EMBL/GenBank/DDBJ whole genome shotgun (WGS) entry which is preliminary data.</text>
</comment>
<dbReference type="PANTHER" id="PTHR15909:SF0">
    <property type="entry name" value="LARGE RIBOSOMAL SUBUNIT PROTEIN BL35M"/>
    <property type="match status" value="1"/>
</dbReference>
<evidence type="ECO:0000313" key="12">
    <source>
        <dbReference type="EMBL" id="KAK2878603.1"/>
    </source>
</evidence>
<name>A0AA88PAM7_9TELE</name>
<evidence type="ECO:0000256" key="5">
    <source>
        <dbReference type="ARBA" id="ARBA00023128"/>
    </source>
</evidence>
<keyword evidence="9" id="KW-0812">Transmembrane</keyword>
<dbReference type="InterPro" id="IPR037229">
    <property type="entry name" value="Ribosomal_bL35_sf"/>
</dbReference>
<proteinExistence type="inferred from homology"/>
<evidence type="ECO:0000256" key="7">
    <source>
        <dbReference type="ARBA" id="ARBA00035273"/>
    </source>
</evidence>
<accession>A0AA88PAM7</accession>
<keyword evidence="4" id="KW-0689">Ribosomal protein</keyword>
<evidence type="ECO:0000256" key="9">
    <source>
        <dbReference type="SAM" id="Phobius"/>
    </source>
</evidence>
<gene>
    <name evidence="12" type="ORF">Q8A67_019394</name>
</gene>
<evidence type="ECO:0000256" key="3">
    <source>
        <dbReference type="ARBA" id="ARBA00022946"/>
    </source>
</evidence>
<evidence type="ECO:0000256" key="1">
    <source>
        <dbReference type="ARBA" id="ARBA00004173"/>
    </source>
</evidence>
<keyword evidence="10" id="KW-0732">Signal</keyword>
<keyword evidence="9" id="KW-0472">Membrane</keyword>
<evidence type="ECO:0000256" key="6">
    <source>
        <dbReference type="ARBA" id="ARBA00023274"/>
    </source>
</evidence>
<dbReference type="Pfam" id="PF01632">
    <property type="entry name" value="Ribosomal_L35p"/>
    <property type="match status" value="1"/>
</dbReference>
<dbReference type="AlphaFoldDB" id="A0AA88PAM7"/>
<comment type="similarity">
    <text evidence="2">Belongs to the bacterial ribosomal protein bL35 family.</text>
</comment>
<keyword evidence="5" id="KW-0496">Mitochondrion</keyword>
<dbReference type="PANTHER" id="PTHR15909">
    <property type="entry name" value="39S RIBOSOMAL PROTEIN L35, MITOCHONDRIAL"/>
    <property type="match status" value="1"/>
</dbReference>
<dbReference type="InterPro" id="IPR019338">
    <property type="entry name" value="Ribosomal_bL35m"/>
</dbReference>
<keyword evidence="9" id="KW-1133">Transmembrane helix</keyword>
<organism evidence="12 13">
    <name type="scientific">Cirrhinus molitorella</name>
    <name type="common">mud carp</name>
    <dbReference type="NCBI Taxonomy" id="172907"/>
    <lineage>
        <taxon>Eukaryota</taxon>
        <taxon>Metazoa</taxon>
        <taxon>Chordata</taxon>
        <taxon>Craniata</taxon>
        <taxon>Vertebrata</taxon>
        <taxon>Euteleostomi</taxon>
        <taxon>Actinopterygii</taxon>
        <taxon>Neopterygii</taxon>
        <taxon>Teleostei</taxon>
        <taxon>Ostariophysi</taxon>
        <taxon>Cypriniformes</taxon>
        <taxon>Cyprinidae</taxon>
        <taxon>Labeoninae</taxon>
        <taxon>Labeonini</taxon>
        <taxon>Cirrhinus</taxon>
    </lineage>
</organism>
<comment type="subcellular location">
    <subcellularLocation>
        <location evidence="1">Mitochondrion</location>
    </subcellularLocation>
</comment>
<dbReference type="Proteomes" id="UP001187343">
    <property type="component" value="Unassembled WGS sequence"/>
</dbReference>
<evidence type="ECO:0000256" key="2">
    <source>
        <dbReference type="ARBA" id="ARBA00006598"/>
    </source>
</evidence>
<keyword evidence="6" id="KW-0687">Ribonucleoprotein</keyword>
<feature type="transmembrane region" description="Helical" evidence="9">
    <location>
        <begin position="268"/>
        <end position="292"/>
    </location>
</feature>
<sequence>MERLGVLSVLATACVLGVVMSQTTLSPAVTITTVSANITTAAPTCSRLNTSTCAACAPGSYYDNETLLCSCCPEAGLCVSPAACHLCAQGFYQPLAGQQGCLPCSSGFYSNATGSPVCQPCPNGSYSNNTGSASCTACAPGFYTSLQNSTLCNPCPQGTYCNSSSCTQCRVCPAGSEALQTASKECMPCRPGMHKPSHQIMCQICSSGFYQIHWGQENCDLCPENHYCPSPDVNPIQCPTDAFCPEGSTAPGYCMETFFRKAGETCELAPVTIALLVIGGGVGLLFIIILVLRRRRDNDSELSLARTPLLRKDRPPGRFYGIPCDAEPATVAGASEAFKMAATLARGLSGLLRPLSVLGKDCLTPAVRLTQTAHFSAVVQRHVYKPLPAVHTTAPLQQFGLLNRVTPLIPSLISQPVRNLTYYSLRKGKRKSVKSVVQRFLRLHCGLWVRRKAGYKKKLWKKSAARKKRLREHVFCNKTQFHDMEIHKLL</sequence>
<dbReference type="InterPro" id="IPR021137">
    <property type="entry name" value="Ribosomal_bL35-like"/>
</dbReference>
<dbReference type="GO" id="GO:0003735">
    <property type="term" value="F:structural constituent of ribosome"/>
    <property type="evidence" value="ECO:0007669"/>
    <property type="project" value="InterPro"/>
</dbReference>
<dbReference type="SUPFAM" id="SSF57184">
    <property type="entry name" value="Growth factor receptor domain"/>
    <property type="match status" value="1"/>
</dbReference>
<dbReference type="SUPFAM" id="SSF143034">
    <property type="entry name" value="L35p-like"/>
    <property type="match status" value="1"/>
</dbReference>
<feature type="domain" description="Tyrosine-protein kinase ephrin type A/B receptor-like" evidence="11">
    <location>
        <begin position="107"/>
        <end position="149"/>
    </location>
</feature>
<keyword evidence="13" id="KW-1185">Reference proteome</keyword>
<dbReference type="GO" id="GO:1990904">
    <property type="term" value="C:ribonucleoprotein complex"/>
    <property type="evidence" value="ECO:0007669"/>
    <property type="project" value="UniProtKB-KW"/>
</dbReference>